<gene>
    <name evidence="3" type="ORF">SAMN06265219_102344</name>
</gene>
<accession>A0A521BK05</accession>
<keyword evidence="1" id="KW-0732">Signal</keyword>
<evidence type="ECO:0000313" key="3">
    <source>
        <dbReference type="EMBL" id="SMO47498.1"/>
    </source>
</evidence>
<dbReference type="Gene3D" id="2.40.128.270">
    <property type="match status" value="1"/>
</dbReference>
<evidence type="ECO:0000313" key="4">
    <source>
        <dbReference type="Proteomes" id="UP000317557"/>
    </source>
</evidence>
<feature type="chain" id="PRO_5021943691" evidence="1">
    <location>
        <begin position="21"/>
        <end position="281"/>
    </location>
</feature>
<evidence type="ECO:0000259" key="2">
    <source>
        <dbReference type="Pfam" id="PF03724"/>
    </source>
</evidence>
<feature type="signal peptide" evidence="1">
    <location>
        <begin position="1"/>
        <end position="20"/>
    </location>
</feature>
<dbReference type="EMBL" id="FXTP01000002">
    <property type="protein sequence ID" value="SMO47498.1"/>
    <property type="molecule type" value="Genomic_DNA"/>
</dbReference>
<protein>
    <submittedName>
        <fullName evidence="3">META domain-containing protein</fullName>
    </submittedName>
</protein>
<proteinExistence type="predicted"/>
<organism evidence="3 4">
    <name type="scientific">Gracilimonas mengyeensis</name>
    <dbReference type="NCBI Taxonomy" id="1302730"/>
    <lineage>
        <taxon>Bacteria</taxon>
        <taxon>Pseudomonadati</taxon>
        <taxon>Balneolota</taxon>
        <taxon>Balneolia</taxon>
        <taxon>Balneolales</taxon>
        <taxon>Balneolaceae</taxon>
        <taxon>Gracilimonas</taxon>
    </lineage>
</organism>
<sequence>MKIHLLFFFGLILSTLIVTTACDSVSTTNPKTPEELKAALINKNWELRSVEENGYGVYAPESDSMYTLNFSAGGGVGGRILCNSCGGNYSISPPNRLFISGYFCTEIACQSPRHPLDFSEAVINQSNPFYFDDNRLFITVGKEGQSTREFRFAPKHATKEVIMARQEDFDRSEWPDGMYQLDEANIAGDSLYIKITYSGCGPHDLNLVFNNYFMESLPVQAYAIITHKNEACRAVFRSEETFDLTPLKKEYRKGYGNGEGTIDISIRQNGETETKLRYEFD</sequence>
<dbReference type="RefSeq" id="WP_142453344.1">
    <property type="nucleotide sequence ID" value="NZ_FXTP01000002.1"/>
</dbReference>
<evidence type="ECO:0000256" key="1">
    <source>
        <dbReference type="SAM" id="SignalP"/>
    </source>
</evidence>
<dbReference type="OrthoDB" id="1493159at2"/>
<dbReference type="InterPro" id="IPR005184">
    <property type="entry name" value="DUF306_Meta_HslJ"/>
</dbReference>
<dbReference type="AlphaFoldDB" id="A0A521BK05"/>
<keyword evidence="4" id="KW-1185">Reference proteome</keyword>
<feature type="domain" description="DUF306" evidence="2">
    <location>
        <begin position="38"/>
        <end position="139"/>
    </location>
</feature>
<reference evidence="3 4" key="1">
    <citation type="submission" date="2017-05" db="EMBL/GenBank/DDBJ databases">
        <authorList>
            <person name="Varghese N."/>
            <person name="Submissions S."/>
        </authorList>
    </citation>
    <scope>NUCLEOTIDE SEQUENCE [LARGE SCALE GENOMIC DNA]</scope>
    <source>
        <strain evidence="3 4">DSM 21985</strain>
    </source>
</reference>
<dbReference type="Proteomes" id="UP000317557">
    <property type="component" value="Unassembled WGS sequence"/>
</dbReference>
<dbReference type="PROSITE" id="PS51257">
    <property type="entry name" value="PROKAR_LIPOPROTEIN"/>
    <property type="match status" value="1"/>
</dbReference>
<dbReference type="Pfam" id="PF03724">
    <property type="entry name" value="META"/>
    <property type="match status" value="1"/>
</dbReference>
<name>A0A521BK05_9BACT</name>
<dbReference type="InterPro" id="IPR038670">
    <property type="entry name" value="HslJ-like_sf"/>
</dbReference>